<evidence type="ECO:0000313" key="3">
    <source>
        <dbReference type="Proteomes" id="UP000241362"/>
    </source>
</evidence>
<keyword evidence="1" id="KW-0472">Membrane</keyword>
<sequence>MAELTGRHVLAITVGAFGIIIAVNLVMAWKAISTFPGLDVQNSYVASQEFNAKRDAQVALGWTMTPVYDRGRMTIAFTDAAGNPVEVKALDVLVGRTTEAKDDVTPAFTYVAGLYEAEVALNRGVWLVRVNATAKDGTAFEQRVQLQVKG</sequence>
<dbReference type="RefSeq" id="WP_107673926.1">
    <property type="nucleotide sequence ID" value="NZ_PZKE01000012.1"/>
</dbReference>
<dbReference type="PIRSF" id="PIRSF011386">
    <property type="entry name" value="FixH"/>
    <property type="match status" value="1"/>
</dbReference>
<dbReference type="Proteomes" id="UP000241362">
    <property type="component" value="Unassembled WGS sequence"/>
</dbReference>
<dbReference type="EMBL" id="PZKE01000012">
    <property type="protein sequence ID" value="PTE13668.1"/>
    <property type="molecule type" value="Genomic_DNA"/>
</dbReference>
<feature type="transmembrane region" description="Helical" evidence="1">
    <location>
        <begin position="9"/>
        <end position="29"/>
    </location>
</feature>
<accession>A0A2T4J742</accession>
<proteinExistence type="predicted"/>
<evidence type="ECO:0000313" key="2">
    <source>
        <dbReference type="EMBL" id="PTE13668.1"/>
    </source>
</evidence>
<evidence type="ECO:0000256" key="1">
    <source>
        <dbReference type="SAM" id="Phobius"/>
    </source>
</evidence>
<dbReference type="AlphaFoldDB" id="A0A2T4J742"/>
<keyword evidence="1" id="KW-0812">Transmembrane</keyword>
<name>A0A2T4J742_FUSBL</name>
<comment type="caution">
    <text evidence="2">The sequence shown here is derived from an EMBL/GenBank/DDBJ whole genome shotgun (WGS) entry which is preliminary data.</text>
</comment>
<dbReference type="InterPro" id="IPR008620">
    <property type="entry name" value="FixH"/>
</dbReference>
<keyword evidence="1" id="KW-1133">Transmembrane helix</keyword>
<dbReference type="Pfam" id="PF05751">
    <property type="entry name" value="FixH"/>
    <property type="match status" value="1"/>
</dbReference>
<reference evidence="2 3" key="1">
    <citation type="submission" date="2018-03" db="EMBL/GenBank/DDBJ databases">
        <title>Rhodobacter blasticus.</title>
        <authorList>
            <person name="Meyer T.E."/>
            <person name="Miller S."/>
            <person name="Lodha T."/>
            <person name="Gandham S."/>
            <person name="Chintalapati S."/>
            <person name="Chintalapati V.R."/>
        </authorList>
    </citation>
    <scope>NUCLEOTIDE SEQUENCE [LARGE SCALE GENOMIC DNA]</scope>
    <source>
        <strain evidence="2 3">DSM 2131</strain>
    </source>
</reference>
<keyword evidence="3" id="KW-1185">Reference proteome</keyword>
<gene>
    <name evidence="2" type="ORF">C5F44_12780</name>
</gene>
<protein>
    <submittedName>
        <fullName evidence="2">Nitrogen fixation protein FixH</fullName>
    </submittedName>
</protein>
<organism evidence="2 3">
    <name type="scientific">Fuscovulum blasticum DSM 2131</name>
    <dbReference type="NCBI Taxonomy" id="1188250"/>
    <lineage>
        <taxon>Bacteria</taxon>
        <taxon>Pseudomonadati</taxon>
        <taxon>Pseudomonadota</taxon>
        <taxon>Alphaproteobacteria</taxon>
        <taxon>Rhodobacterales</taxon>
        <taxon>Paracoccaceae</taxon>
        <taxon>Pseudogemmobacter</taxon>
    </lineage>
</organism>
<dbReference type="InterPro" id="IPR018037">
    <property type="entry name" value="FixH_proteobacterial"/>
</dbReference>